<keyword evidence="1" id="KW-1133">Transmembrane helix</keyword>
<evidence type="ECO:0000313" key="2">
    <source>
        <dbReference type="EMBL" id="QPC48094.1"/>
    </source>
</evidence>
<evidence type="ECO:0000313" key="3">
    <source>
        <dbReference type="Proteomes" id="UP000593626"/>
    </source>
</evidence>
<accession>A0A7S8HGK5</accession>
<keyword evidence="1" id="KW-0812">Transmembrane</keyword>
<dbReference type="RefSeq" id="WP_239672775.1">
    <property type="nucleotide sequence ID" value="NZ_CP049742.1"/>
</dbReference>
<gene>
    <name evidence="2" type="ORF">G8O30_14735</name>
</gene>
<evidence type="ECO:0000256" key="1">
    <source>
        <dbReference type="SAM" id="Phobius"/>
    </source>
</evidence>
<name>A0A7S8HGK5_9BACI</name>
<protein>
    <submittedName>
        <fullName evidence="2">Uncharacterized protein</fullName>
    </submittedName>
</protein>
<organism evidence="2 3">
    <name type="scientific">Mangrovibacillus cuniculi</name>
    <dbReference type="NCBI Taxonomy" id="2593652"/>
    <lineage>
        <taxon>Bacteria</taxon>
        <taxon>Bacillati</taxon>
        <taxon>Bacillota</taxon>
        <taxon>Bacilli</taxon>
        <taxon>Bacillales</taxon>
        <taxon>Bacillaceae</taxon>
        <taxon>Mangrovibacillus</taxon>
    </lineage>
</organism>
<keyword evidence="3" id="KW-1185">Reference proteome</keyword>
<reference evidence="2 3" key="1">
    <citation type="submission" date="2019-07" db="EMBL/GenBank/DDBJ databases">
        <title>Genome sequence of 2 isolates from Red Sea Mangroves.</title>
        <authorList>
            <person name="Sefrji F."/>
            <person name="Michoud G."/>
            <person name="Merlino G."/>
            <person name="Daffonchio D."/>
        </authorList>
    </citation>
    <scope>NUCLEOTIDE SEQUENCE [LARGE SCALE GENOMIC DNA]</scope>
    <source>
        <strain evidence="2 3">R1DC41</strain>
    </source>
</reference>
<keyword evidence="1" id="KW-0472">Membrane</keyword>
<sequence>MDMVFQLFVFALLPVPILVITLLVITFGKMNKRITLLEEKVAQMENVGEDSTYI</sequence>
<dbReference type="KEGG" id="mcui:G8O30_14735"/>
<dbReference type="Proteomes" id="UP000593626">
    <property type="component" value="Chromosome"/>
</dbReference>
<proteinExistence type="predicted"/>
<feature type="transmembrane region" description="Helical" evidence="1">
    <location>
        <begin position="6"/>
        <end position="27"/>
    </location>
</feature>
<dbReference type="EMBL" id="CP049742">
    <property type="protein sequence ID" value="QPC48094.1"/>
    <property type="molecule type" value="Genomic_DNA"/>
</dbReference>
<dbReference type="AlphaFoldDB" id="A0A7S8HGK5"/>